<keyword evidence="2" id="KW-0560">Oxidoreductase</keyword>
<protein>
    <recommendedName>
        <fullName evidence="5">F420-non-reducing hydrogenase iron-sulfur subunit D domain-containing protein</fullName>
    </recommendedName>
</protein>
<evidence type="ECO:0000256" key="1">
    <source>
        <dbReference type="ARBA" id="ARBA00022723"/>
    </source>
</evidence>
<organism evidence="6">
    <name type="scientific">uncultured Desulfobacterium sp</name>
    <dbReference type="NCBI Taxonomy" id="201089"/>
    <lineage>
        <taxon>Bacteria</taxon>
        <taxon>Pseudomonadati</taxon>
        <taxon>Thermodesulfobacteriota</taxon>
        <taxon>Desulfobacteria</taxon>
        <taxon>Desulfobacterales</taxon>
        <taxon>Desulfobacteriaceae</taxon>
        <taxon>Desulfobacterium</taxon>
        <taxon>environmental samples</taxon>
    </lineage>
</organism>
<sequence length="69" mass="7453">MKIMTDFEPKIVAFLCNWCAYAGADLAGVSRIQHPSNLRTVRVMCSGRIDPLFVVQALKNGSDGVLVAG</sequence>
<proteinExistence type="predicted"/>
<dbReference type="AlphaFoldDB" id="E1YJB0"/>
<gene>
    <name evidence="6" type="ORF">N47_E48760</name>
</gene>
<dbReference type="Pfam" id="PF02662">
    <property type="entry name" value="FlpD"/>
    <property type="match status" value="1"/>
</dbReference>
<evidence type="ECO:0000256" key="3">
    <source>
        <dbReference type="ARBA" id="ARBA00023004"/>
    </source>
</evidence>
<name>E1YJB0_9BACT</name>
<feature type="domain" description="F420-non-reducing hydrogenase iron-sulfur subunit D" evidence="5">
    <location>
        <begin position="11"/>
        <end position="69"/>
    </location>
</feature>
<accession>E1YJB0</accession>
<keyword evidence="1" id="KW-0479">Metal-binding</keyword>
<evidence type="ECO:0000256" key="4">
    <source>
        <dbReference type="ARBA" id="ARBA00023014"/>
    </source>
</evidence>
<evidence type="ECO:0000259" key="5">
    <source>
        <dbReference type="Pfam" id="PF02662"/>
    </source>
</evidence>
<dbReference type="EMBL" id="FR695877">
    <property type="protein sequence ID" value="CBX31364.1"/>
    <property type="molecule type" value="Genomic_DNA"/>
</dbReference>
<dbReference type="GO" id="GO:0051536">
    <property type="term" value="F:iron-sulfur cluster binding"/>
    <property type="evidence" value="ECO:0007669"/>
    <property type="project" value="UniProtKB-KW"/>
</dbReference>
<evidence type="ECO:0000313" key="6">
    <source>
        <dbReference type="EMBL" id="CBX31364.1"/>
    </source>
</evidence>
<dbReference type="GO" id="GO:0016491">
    <property type="term" value="F:oxidoreductase activity"/>
    <property type="evidence" value="ECO:0007669"/>
    <property type="project" value="UniProtKB-KW"/>
</dbReference>
<evidence type="ECO:0000256" key="2">
    <source>
        <dbReference type="ARBA" id="ARBA00023002"/>
    </source>
</evidence>
<dbReference type="GO" id="GO:0046872">
    <property type="term" value="F:metal ion binding"/>
    <property type="evidence" value="ECO:0007669"/>
    <property type="project" value="UniProtKB-KW"/>
</dbReference>
<keyword evidence="3" id="KW-0408">Iron</keyword>
<reference evidence="6" key="1">
    <citation type="journal article" date="2011" name="Environ. Microbiol.">
        <title>Genomic insights into the metabolic potential of the polycyclic aromatic hydrocarbon degrading sulfate-reducing Deltaproteobacterium N47.</title>
        <authorList>
            <person name="Bergmann F."/>
            <person name="Selesi D."/>
            <person name="Weinmaier T."/>
            <person name="Tischler P."/>
            <person name="Rattei T."/>
            <person name="Meckenstock R.U."/>
        </authorList>
    </citation>
    <scope>NUCLEOTIDE SEQUENCE</scope>
</reference>
<dbReference type="InterPro" id="IPR003813">
    <property type="entry name" value="MvhD/FlpD"/>
</dbReference>
<keyword evidence="4" id="KW-0411">Iron-sulfur</keyword>